<evidence type="ECO:0000256" key="2">
    <source>
        <dbReference type="SAM" id="SignalP"/>
    </source>
</evidence>
<feature type="signal peptide" evidence="2">
    <location>
        <begin position="1"/>
        <end position="30"/>
    </location>
</feature>
<gene>
    <name evidence="4" type="ORF">LX12_002337</name>
</gene>
<feature type="chain" id="PRO_5045169966" evidence="2">
    <location>
        <begin position="31"/>
        <end position="642"/>
    </location>
</feature>
<feature type="region of interest" description="Disordered" evidence="1">
    <location>
        <begin position="384"/>
        <end position="421"/>
    </location>
</feature>
<feature type="domain" description="Solute-binding protein family 5" evidence="3">
    <location>
        <begin position="118"/>
        <end position="513"/>
    </location>
</feature>
<dbReference type="InterPro" id="IPR039424">
    <property type="entry name" value="SBP_5"/>
</dbReference>
<dbReference type="SUPFAM" id="SSF53850">
    <property type="entry name" value="Periplasmic binding protein-like II"/>
    <property type="match status" value="1"/>
</dbReference>
<proteinExistence type="predicted"/>
<dbReference type="PANTHER" id="PTHR30290">
    <property type="entry name" value="PERIPLASMIC BINDING COMPONENT OF ABC TRANSPORTER"/>
    <property type="match status" value="1"/>
</dbReference>
<dbReference type="Pfam" id="PF00496">
    <property type="entry name" value="SBP_bac_5"/>
    <property type="match status" value="1"/>
</dbReference>
<comment type="caution">
    <text evidence="4">The sequence shown here is derived from an EMBL/GenBank/DDBJ whole genome shotgun (WGS) entry which is preliminary data.</text>
</comment>
<organism evidence="4 5">
    <name type="scientific">Williamsia serinedens</name>
    <dbReference type="NCBI Taxonomy" id="391736"/>
    <lineage>
        <taxon>Bacteria</taxon>
        <taxon>Bacillati</taxon>
        <taxon>Actinomycetota</taxon>
        <taxon>Actinomycetes</taxon>
        <taxon>Mycobacteriales</taxon>
        <taxon>Nocardiaceae</taxon>
        <taxon>Williamsia</taxon>
    </lineage>
</organism>
<dbReference type="CDD" id="cd08501">
    <property type="entry name" value="PBP2_Lpqw"/>
    <property type="match status" value="1"/>
</dbReference>
<evidence type="ECO:0000256" key="1">
    <source>
        <dbReference type="SAM" id="MobiDB-lite"/>
    </source>
</evidence>
<evidence type="ECO:0000259" key="3">
    <source>
        <dbReference type="Pfam" id="PF00496"/>
    </source>
</evidence>
<dbReference type="Gene3D" id="3.10.105.10">
    <property type="entry name" value="Dipeptide-binding Protein, Domain 3"/>
    <property type="match status" value="1"/>
</dbReference>
<dbReference type="InterPro" id="IPR000914">
    <property type="entry name" value="SBP_5_dom"/>
</dbReference>
<dbReference type="RefSeq" id="WP_372504992.1">
    <property type="nucleotide sequence ID" value="NZ_BAAAOE010000002.1"/>
</dbReference>
<sequence length="642" mass="64749">MVSSVRTRTRTGLAATAVALAAVVAAGCTADPPPPVRESAAPATPTTSSPGQTIQVATDSIGVGLNPHLLADQSPVTTAVAAATLPSAFVPVATPTGVQRQMDPAVLIGADVTSQVPFTVTYRISQDAQWSDGLPVTADDFAYLWQQMSRQPGTVAPAGYRLIEDVASRAGGKEAVVRFRAPYPAWRELFSAMLPSHVLRGVPDGFQTGMDSGLPVSAGRYTITVIDPSRDEVRMQRNDRYWRTPAVVDQIVLHRVGTATQLAESVRSGDTGVVALTGGPAMAGSLDAIPGVVVGRTAVGRVLELTANTRSPVMADAAVRRAVLGIVDTQVVTDAAAGDSVVDPVANPVLAPSDPGYYTVDRVRPDAATIGGLLAGAGWRPMPSAVATASTSPSGSAAPDASGGPADGAPTTTTPTSAAAAGSAAGATLPAGVVPLQRDGKTLTVRIGVVAGDVRTRAAADAVADQLRSAGIATDVSALSSSDLYGPALTDPDVDLVVGWSDATVSPATRLAASVACEPTPSPPSSSAPQSSTTPSVTPTTTSAPSQTGSSSDGGSARFPSNVGGLCDPTLEGIADRALTATDPTADLRAAQEIVSAQDVRLPVFEDSMLTAIGPGVRDVPLTGPVGTGIFGAVGSWGVVQR</sequence>
<dbReference type="EMBL" id="JAMTCG010000004">
    <property type="protein sequence ID" value="MCP2161142.1"/>
    <property type="molecule type" value="Genomic_DNA"/>
</dbReference>
<evidence type="ECO:0000313" key="5">
    <source>
        <dbReference type="Proteomes" id="UP001205740"/>
    </source>
</evidence>
<dbReference type="Gene3D" id="3.90.76.10">
    <property type="entry name" value="Dipeptide-binding Protein, Domain 1"/>
    <property type="match status" value="1"/>
</dbReference>
<keyword evidence="2" id="KW-0732">Signal</keyword>
<feature type="compositionally biased region" description="Low complexity" evidence="1">
    <location>
        <begin position="39"/>
        <end position="50"/>
    </location>
</feature>
<feature type="compositionally biased region" description="Low complexity" evidence="1">
    <location>
        <begin position="527"/>
        <end position="551"/>
    </location>
</feature>
<keyword evidence="5" id="KW-1185">Reference proteome</keyword>
<dbReference type="Proteomes" id="UP001205740">
    <property type="component" value="Unassembled WGS sequence"/>
</dbReference>
<dbReference type="PROSITE" id="PS51257">
    <property type="entry name" value="PROKAR_LIPOPROTEIN"/>
    <property type="match status" value="1"/>
</dbReference>
<dbReference type="Gene3D" id="3.40.190.10">
    <property type="entry name" value="Periplasmic binding protein-like II"/>
    <property type="match status" value="1"/>
</dbReference>
<evidence type="ECO:0000313" key="4">
    <source>
        <dbReference type="EMBL" id="MCP2161142.1"/>
    </source>
</evidence>
<feature type="region of interest" description="Disordered" evidence="1">
    <location>
        <begin position="33"/>
        <end position="53"/>
    </location>
</feature>
<dbReference type="PANTHER" id="PTHR30290:SF65">
    <property type="entry name" value="MONOACYL PHOSPHATIDYLINOSITOL TETRAMANNOSIDE-BINDING PROTEIN LPQW-RELATED"/>
    <property type="match status" value="1"/>
</dbReference>
<name>A0ABT1H307_9NOCA</name>
<reference evidence="4 5" key="1">
    <citation type="submission" date="2022-06" db="EMBL/GenBank/DDBJ databases">
        <title>Genomic Encyclopedia of Archaeal and Bacterial Type Strains, Phase II (KMG-II): from individual species to whole genera.</title>
        <authorList>
            <person name="Goeker M."/>
        </authorList>
    </citation>
    <scope>NUCLEOTIDE SEQUENCE [LARGE SCALE GENOMIC DNA]</scope>
    <source>
        <strain evidence="4 5">DSM 45037</strain>
    </source>
</reference>
<feature type="region of interest" description="Disordered" evidence="1">
    <location>
        <begin position="512"/>
        <end position="563"/>
    </location>
</feature>
<accession>A0ABT1H307</accession>
<protein>
    <submittedName>
        <fullName evidence="4">ABC-type transport system, substrate-binding protein</fullName>
    </submittedName>
</protein>